<dbReference type="EMBL" id="VDCS01000011">
    <property type="protein sequence ID" value="TNJ43177.1"/>
    <property type="molecule type" value="Genomic_DNA"/>
</dbReference>
<dbReference type="Proteomes" id="UP000308713">
    <property type="component" value="Unassembled WGS sequence"/>
</dbReference>
<protein>
    <recommendedName>
        <fullName evidence="3">Glycosyltransferase family 2 protein</fullName>
    </recommendedName>
</protein>
<dbReference type="RefSeq" id="WP_139698094.1">
    <property type="nucleotide sequence ID" value="NZ_CP074074.1"/>
</dbReference>
<keyword evidence="2" id="KW-1185">Reference proteome</keyword>
<gene>
    <name evidence="1" type="ORF">FGF67_12550</name>
</gene>
<reference evidence="1 2" key="1">
    <citation type="submission" date="2019-05" db="EMBL/GenBank/DDBJ databases">
        <title>Tamlana fucoidanivorans sp. nov., isolated from the surface of algae collected from Fujian province in China.</title>
        <authorList>
            <person name="Li J."/>
        </authorList>
    </citation>
    <scope>NUCLEOTIDE SEQUENCE [LARGE SCALE GENOMIC DNA]</scope>
    <source>
        <strain evidence="1 2">CW2-9</strain>
    </source>
</reference>
<sequence length="294" mass="35534">MNKIQVGFLVSYDYELLKNAIPLVYKQADTIYLALDKDRKTWNGETIEIADNFFDWIRAYDTDKKIHLYEDQFYVKDLSTMQCEVRERKMLANKMGIGNWIIQLDADEYFINFKRFVTYLRTKTRLLINPEKHPVQIQPFHVSLYKKVDEGYLYVDEATKTVVATNYPEYTVGRKTKGQVIYFNALILHECLARNRDDLLQKLTNWGHNNDFDIEAFMKKWDGVNEHNYKEKENFFFLEPEKWKYLDFVKGKNFKELFDNFKIEKEQGLYKTKFFIIKKNIGQFFRYHFKKKSF</sequence>
<dbReference type="OrthoDB" id="745987at2"/>
<evidence type="ECO:0008006" key="3">
    <source>
        <dbReference type="Google" id="ProtNLM"/>
    </source>
</evidence>
<accession>A0A5C4SHL2</accession>
<proteinExistence type="predicted"/>
<name>A0A5C4SHL2_9FLAO</name>
<evidence type="ECO:0000313" key="2">
    <source>
        <dbReference type="Proteomes" id="UP000308713"/>
    </source>
</evidence>
<dbReference type="AlphaFoldDB" id="A0A5C4SHL2"/>
<organism evidence="1 2">
    <name type="scientific">Allotamlana fucoidanivorans</name>
    <dbReference type="NCBI Taxonomy" id="2583814"/>
    <lineage>
        <taxon>Bacteria</taxon>
        <taxon>Pseudomonadati</taxon>
        <taxon>Bacteroidota</taxon>
        <taxon>Flavobacteriia</taxon>
        <taxon>Flavobacteriales</taxon>
        <taxon>Flavobacteriaceae</taxon>
        <taxon>Allotamlana</taxon>
    </lineage>
</organism>
<comment type="caution">
    <text evidence="1">The sequence shown here is derived from an EMBL/GenBank/DDBJ whole genome shotgun (WGS) entry which is preliminary data.</text>
</comment>
<evidence type="ECO:0000313" key="1">
    <source>
        <dbReference type="EMBL" id="TNJ43177.1"/>
    </source>
</evidence>